<evidence type="ECO:0000313" key="2">
    <source>
        <dbReference type="EMBL" id="RID68936.1"/>
    </source>
</evidence>
<evidence type="ECO:0000313" key="3">
    <source>
        <dbReference type="Proteomes" id="UP000264353"/>
    </source>
</evidence>
<dbReference type="EMBL" id="CM010630">
    <property type="protein sequence ID" value="RID68936.1"/>
    <property type="molecule type" value="Genomic_DNA"/>
</dbReference>
<feature type="region of interest" description="Disordered" evidence="1">
    <location>
        <begin position="1"/>
        <end position="91"/>
    </location>
</feature>
<accession>A0A398A1B4</accession>
<protein>
    <submittedName>
        <fullName evidence="2">Uncharacterized protein</fullName>
    </submittedName>
</protein>
<sequence>MSSRDISNPVAISFSDGGGERESYKRRAMMMREGENKSSLQRYKDKTLDSKHTNSQYFTKHEIAKHKRKDILQRNSNSDIPDSSGARELSHRLGPFGNSVFRQLSRQDESHRRLNLPGSDGRLLVVPRELGRLAGKLLEDVVDETVHDPHGFARDPDVGVDLLQHLEDVDLVCLDALLGPLLLLVSGDGGGILRELLPGLWLLLRRCFLGRLLLRGLLLCCLGRH</sequence>
<feature type="compositionally biased region" description="Basic and acidic residues" evidence="1">
    <location>
        <begin position="18"/>
        <end position="52"/>
    </location>
</feature>
<evidence type="ECO:0000256" key="1">
    <source>
        <dbReference type="SAM" id="MobiDB-lite"/>
    </source>
</evidence>
<dbReference type="AlphaFoldDB" id="A0A398A1B4"/>
<organism evidence="2 3">
    <name type="scientific">Brassica campestris</name>
    <name type="common">Field mustard</name>
    <dbReference type="NCBI Taxonomy" id="3711"/>
    <lineage>
        <taxon>Eukaryota</taxon>
        <taxon>Viridiplantae</taxon>
        <taxon>Streptophyta</taxon>
        <taxon>Embryophyta</taxon>
        <taxon>Tracheophyta</taxon>
        <taxon>Spermatophyta</taxon>
        <taxon>Magnoliopsida</taxon>
        <taxon>eudicotyledons</taxon>
        <taxon>Gunneridae</taxon>
        <taxon>Pentapetalae</taxon>
        <taxon>rosids</taxon>
        <taxon>malvids</taxon>
        <taxon>Brassicales</taxon>
        <taxon>Brassicaceae</taxon>
        <taxon>Brassiceae</taxon>
        <taxon>Brassica</taxon>
    </lineage>
</organism>
<reference evidence="2 3" key="1">
    <citation type="submission" date="2018-06" db="EMBL/GenBank/DDBJ databases">
        <title>WGS assembly of Brassica rapa FPsc.</title>
        <authorList>
            <person name="Bowman J."/>
            <person name="Kohchi T."/>
            <person name="Yamato K."/>
            <person name="Jenkins J."/>
            <person name="Shu S."/>
            <person name="Ishizaki K."/>
            <person name="Yamaoka S."/>
            <person name="Nishihama R."/>
            <person name="Nakamura Y."/>
            <person name="Berger F."/>
            <person name="Adam C."/>
            <person name="Aki S."/>
            <person name="Althoff F."/>
            <person name="Araki T."/>
            <person name="Arteaga-Vazquez M."/>
            <person name="Balasubrmanian S."/>
            <person name="Bauer D."/>
            <person name="Boehm C."/>
            <person name="Briginshaw L."/>
            <person name="Caballero-Perez J."/>
            <person name="Catarino B."/>
            <person name="Chen F."/>
            <person name="Chiyoda S."/>
            <person name="Chovatia M."/>
            <person name="Davies K."/>
            <person name="Delmans M."/>
            <person name="Demura T."/>
            <person name="Dierschke T."/>
            <person name="Dolan L."/>
            <person name="Dorantes-Acosta A."/>
            <person name="Eklund D."/>
            <person name="Florent S."/>
            <person name="Flores-Sandoval E."/>
            <person name="Fujiyama A."/>
            <person name="Fukuzawa H."/>
            <person name="Galik B."/>
            <person name="Grimanelli D."/>
            <person name="Grimwood J."/>
            <person name="Grossniklaus U."/>
            <person name="Hamada T."/>
            <person name="Haseloff J."/>
            <person name="Hetherington A."/>
            <person name="Higo A."/>
            <person name="Hirakawa Y."/>
            <person name="Hundley H."/>
            <person name="Ikeda Y."/>
            <person name="Inoue K."/>
            <person name="Inoue S."/>
            <person name="Ishida S."/>
            <person name="Jia Q."/>
            <person name="Kakita M."/>
            <person name="Kanazawa T."/>
            <person name="Kawai Y."/>
            <person name="Kawashima T."/>
            <person name="Kennedy M."/>
            <person name="Kinose K."/>
            <person name="Kinoshita T."/>
            <person name="Kohara Y."/>
            <person name="Koide E."/>
            <person name="Komatsu K."/>
            <person name="Kopischke S."/>
            <person name="Kubo M."/>
            <person name="Kyozuka J."/>
            <person name="Lagercrantz U."/>
            <person name="Lin S."/>
            <person name="Lindquist E."/>
            <person name="Lipzen A."/>
            <person name="Lu C."/>
            <person name="Luna E."/>
            <person name="Martienssen R."/>
            <person name="Minamino N."/>
            <person name="Mizutani M."/>
            <person name="Mizutani M."/>
            <person name="Mochizuki N."/>
            <person name="Monte I."/>
            <person name="Mosher R."/>
            <person name="Nagasaki H."/>
            <person name="Nakagami H."/>
            <person name="Naramoto S."/>
            <person name="Nishitani K."/>
            <person name="Ohtani M."/>
            <person name="Okamoto T."/>
            <person name="Okumura M."/>
            <person name="Phillips J."/>
            <person name="Pollak B."/>
            <person name="Reinders A."/>
            <person name="Roevekamp M."/>
            <person name="Sano R."/>
            <person name="Sawa S."/>
            <person name="Schmid M."/>
            <person name="Shirakawa M."/>
            <person name="Solano R."/>
            <person name="Spunde A."/>
            <person name="Suetsugu N."/>
            <person name="Sugano S."/>
            <person name="Sugiyama A."/>
            <person name="Sun R."/>
            <person name="Suzuki Y."/>
            <person name="Takenaka M."/>
            <person name="Takezawa D."/>
            <person name="Tomogane H."/>
            <person name="Tsuzuki M."/>
            <person name="Ueda T."/>
            <person name="Umeda M."/>
            <person name="Ward J."/>
            <person name="Watanabe Y."/>
            <person name="Yazaki K."/>
            <person name="Yokoyama R."/>
            <person name="Yoshitake Y."/>
            <person name="Yotsui I."/>
            <person name="Zachgo S."/>
            <person name="Schmutz J."/>
        </authorList>
    </citation>
    <scope>NUCLEOTIDE SEQUENCE [LARGE SCALE GENOMIC DNA]</scope>
    <source>
        <strain evidence="3">cv. B-3</strain>
    </source>
</reference>
<gene>
    <name evidence="2" type="ORF">BRARA_C01062</name>
</gene>
<dbReference type="Proteomes" id="UP000264353">
    <property type="component" value="Chromosome A3"/>
</dbReference>
<proteinExistence type="predicted"/>
<name>A0A398A1B4_BRACM</name>